<evidence type="ECO:0000313" key="8">
    <source>
        <dbReference type="EMBL" id="RED63226.1"/>
    </source>
</evidence>
<dbReference type="PRINTS" id="PR00992">
    <property type="entry name" value="ALARACEMASE"/>
</dbReference>
<sequence length="401" mass="43552">MAKSTLFGLYALNAAIASIGIKTSRKTDKHRAWAEINLDNLDHNLSELRRVLPSATSIMAVVKADAYGHGAVRVAKRLYAGGVRFFAVAEIEEAAALRKKGVKGDILILGYTPSDRLEDLIRFNLTQTVTNAEDAERLQAFGKKLKVHIKIDTGMNRLGEPWSHEERILSMYRHSHLIVLGTYSHLAVADSLEPDDVSFTRTQTKRFNDLVERIRDAGLPTGRLHLQSSYGILNHSGLTADLARPGIALYGLLSNDRDRVLADVELRPVLSLKASVTRVAMVRAGESVGYGRSFVASRDTKIASVSIGYADGVPRVLSENGGCVLIRGRRAKIIGKISMDQITVDITSLTDVEPGDTVTLIGQDGDNSISAGEIGRLAGTITNDVLCSIGSRVSRETISLH</sequence>
<dbReference type="EC" id="5.1.1.1" evidence="4"/>
<feature type="domain" description="Alanine racemase C-terminal" evidence="7">
    <location>
        <begin position="269"/>
        <end position="398"/>
    </location>
</feature>
<gene>
    <name evidence="8" type="ORF">DFP95_104220</name>
</gene>
<evidence type="ECO:0000256" key="1">
    <source>
        <dbReference type="ARBA" id="ARBA00001933"/>
    </source>
</evidence>
<feature type="active site" description="Proton acceptor; specific for L-alanine" evidence="4">
    <location>
        <position position="290"/>
    </location>
</feature>
<feature type="binding site" evidence="4 6">
    <location>
        <position position="339"/>
    </location>
    <ligand>
        <name>substrate</name>
    </ligand>
</feature>
<dbReference type="GO" id="GO:0005829">
    <property type="term" value="C:cytosol"/>
    <property type="evidence" value="ECO:0007669"/>
    <property type="project" value="TreeGrafter"/>
</dbReference>
<comment type="catalytic activity">
    <reaction evidence="4">
        <text>L-alanine = D-alanine</text>
        <dbReference type="Rhea" id="RHEA:20249"/>
        <dbReference type="ChEBI" id="CHEBI:57416"/>
        <dbReference type="ChEBI" id="CHEBI:57972"/>
        <dbReference type="EC" id="5.1.1.1"/>
    </reaction>
</comment>
<evidence type="ECO:0000256" key="3">
    <source>
        <dbReference type="ARBA" id="ARBA00023235"/>
    </source>
</evidence>
<dbReference type="NCBIfam" id="NF033131">
    <property type="entry name" value="vanT-G-Cterm"/>
    <property type="match status" value="1"/>
</dbReference>
<keyword evidence="2 4" id="KW-0663">Pyridoxal phosphate</keyword>
<dbReference type="Proteomes" id="UP000256869">
    <property type="component" value="Unassembled WGS sequence"/>
</dbReference>
<dbReference type="OrthoDB" id="9813814at2"/>
<dbReference type="HAMAP" id="MF_01201">
    <property type="entry name" value="Ala_racemase"/>
    <property type="match status" value="1"/>
</dbReference>
<dbReference type="UniPathway" id="UPA00042">
    <property type="reaction ID" value="UER00497"/>
</dbReference>
<dbReference type="InterPro" id="IPR011079">
    <property type="entry name" value="Ala_racemase_C"/>
</dbReference>
<evidence type="ECO:0000256" key="4">
    <source>
        <dbReference type="HAMAP-Rule" id="MF_01201"/>
    </source>
</evidence>
<dbReference type="InterPro" id="IPR020622">
    <property type="entry name" value="Ala_racemase_pyridoxalP-BS"/>
</dbReference>
<comment type="pathway">
    <text evidence="4">Amino-acid biosynthesis; D-alanine biosynthesis; D-alanine from L-alanine: step 1/1.</text>
</comment>
<name>A0A3D9IQ70_9BACL</name>
<dbReference type="SUPFAM" id="SSF50621">
    <property type="entry name" value="Alanine racemase C-terminal domain-like"/>
    <property type="match status" value="1"/>
</dbReference>
<comment type="caution">
    <text evidence="8">The sequence shown here is derived from an EMBL/GenBank/DDBJ whole genome shotgun (WGS) entry which is preliminary data.</text>
</comment>
<dbReference type="SMART" id="SM01005">
    <property type="entry name" value="Ala_racemase_C"/>
    <property type="match status" value="1"/>
</dbReference>
<dbReference type="PROSITE" id="PS00395">
    <property type="entry name" value="ALANINE_RACEMASE"/>
    <property type="match status" value="1"/>
</dbReference>
<dbReference type="Gene3D" id="3.20.20.10">
    <property type="entry name" value="Alanine racemase"/>
    <property type="match status" value="1"/>
</dbReference>
<evidence type="ECO:0000259" key="7">
    <source>
        <dbReference type="SMART" id="SM01005"/>
    </source>
</evidence>
<dbReference type="RefSeq" id="WP_115992510.1">
    <property type="nucleotide sequence ID" value="NZ_QRDY01000004.1"/>
</dbReference>
<evidence type="ECO:0000256" key="6">
    <source>
        <dbReference type="PIRSR" id="PIRSR600821-52"/>
    </source>
</evidence>
<protein>
    <recommendedName>
        <fullName evidence="4">Alanine racemase</fullName>
        <ecNumber evidence="4">5.1.1.1</ecNumber>
    </recommendedName>
</protein>
<dbReference type="Pfam" id="PF00842">
    <property type="entry name" value="Ala_racemase_C"/>
    <property type="match status" value="1"/>
</dbReference>
<dbReference type="GO" id="GO:0030632">
    <property type="term" value="P:D-alanine biosynthetic process"/>
    <property type="evidence" value="ECO:0007669"/>
    <property type="project" value="UniProtKB-UniRule"/>
</dbReference>
<comment type="cofactor">
    <cofactor evidence="1 4 5">
        <name>pyridoxal 5'-phosphate</name>
        <dbReference type="ChEBI" id="CHEBI:597326"/>
    </cofactor>
</comment>
<keyword evidence="9" id="KW-1185">Reference proteome</keyword>
<keyword evidence="3 4" id="KW-0413">Isomerase</keyword>
<dbReference type="InterPro" id="IPR029066">
    <property type="entry name" value="PLP-binding_barrel"/>
</dbReference>
<accession>A0A3D9IQ70</accession>
<proteinExistence type="inferred from homology"/>
<evidence type="ECO:0000256" key="2">
    <source>
        <dbReference type="ARBA" id="ARBA00022898"/>
    </source>
</evidence>
<comment type="similarity">
    <text evidence="4">Belongs to the alanine racemase family.</text>
</comment>
<dbReference type="SUPFAM" id="SSF51419">
    <property type="entry name" value="PLP-binding barrel"/>
    <property type="match status" value="1"/>
</dbReference>
<dbReference type="InterPro" id="IPR009006">
    <property type="entry name" value="Ala_racemase/Decarboxylase_C"/>
</dbReference>
<feature type="modified residue" description="N6-(pyridoxal phosphate)lysine" evidence="4 5">
    <location>
        <position position="63"/>
    </location>
</feature>
<dbReference type="EMBL" id="QRDY01000004">
    <property type="protein sequence ID" value="RED63226.1"/>
    <property type="molecule type" value="Genomic_DNA"/>
</dbReference>
<feature type="binding site" evidence="4 6">
    <location>
        <position position="157"/>
    </location>
    <ligand>
        <name>substrate</name>
    </ligand>
</feature>
<dbReference type="NCBIfam" id="TIGR00492">
    <property type="entry name" value="alr"/>
    <property type="match status" value="1"/>
</dbReference>
<dbReference type="PANTHER" id="PTHR30511:SF0">
    <property type="entry name" value="ALANINE RACEMASE, CATABOLIC-RELATED"/>
    <property type="match status" value="1"/>
</dbReference>
<dbReference type="InterPro" id="IPR001608">
    <property type="entry name" value="Ala_racemase_N"/>
</dbReference>
<dbReference type="GO" id="GO:0030170">
    <property type="term" value="F:pyridoxal phosphate binding"/>
    <property type="evidence" value="ECO:0007669"/>
    <property type="project" value="UniProtKB-UniRule"/>
</dbReference>
<dbReference type="Pfam" id="PF01168">
    <property type="entry name" value="Ala_racemase_N"/>
    <property type="match status" value="1"/>
</dbReference>
<dbReference type="Gene3D" id="2.40.37.10">
    <property type="entry name" value="Lyase, Ornithine Decarboxylase, Chain A, domain 1"/>
    <property type="match status" value="1"/>
</dbReference>
<dbReference type="AlphaFoldDB" id="A0A3D9IQ70"/>
<evidence type="ECO:0000313" key="9">
    <source>
        <dbReference type="Proteomes" id="UP000256869"/>
    </source>
</evidence>
<dbReference type="InterPro" id="IPR000821">
    <property type="entry name" value="Ala_racemase"/>
</dbReference>
<dbReference type="PANTHER" id="PTHR30511">
    <property type="entry name" value="ALANINE RACEMASE"/>
    <property type="match status" value="1"/>
</dbReference>
<comment type="function">
    <text evidence="4">Catalyzes the interconversion of L-alanine and D-alanine. May also act on other amino acids.</text>
</comment>
<feature type="active site" description="Proton acceptor; specific for D-alanine" evidence="4">
    <location>
        <position position="63"/>
    </location>
</feature>
<evidence type="ECO:0000256" key="5">
    <source>
        <dbReference type="PIRSR" id="PIRSR600821-50"/>
    </source>
</evidence>
<dbReference type="GO" id="GO:0008784">
    <property type="term" value="F:alanine racemase activity"/>
    <property type="evidence" value="ECO:0007669"/>
    <property type="project" value="UniProtKB-UniRule"/>
</dbReference>
<reference evidence="8 9" key="1">
    <citation type="submission" date="2018-07" db="EMBL/GenBank/DDBJ databases">
        <title>Genomic Encyclopedia of Type Strains, Phase III (KMG-III): the genomes of soil and plant-associated and newly described type strains.</title>
        <authorList>
            <person name="Whitman W."/>
        </authorList>
    </citation>
    <scope>NUCLEOTIDE SEQUENCE [LARGE SCALE GENOMIC DNA]</scope>
    <source>
        <strain evidence="8 9">CECT 8236</strain>
    </source>
</reference>
<organism evidence="8 9">
    <name type="scientific">Cohnella lupini</name>
    <dbReference type="NCBI Taxonomy" id="1294267"/>
    <lineage>
        <taxon>Bacteria</taxon>
        <taxon>Bacillati</taxon>
        <taxon>Bacillota</taxon>
        <taxon>Bacilli</taxon>
        <taxon>Bacillales</taxon>
        <taxon>Paenibacillaceae</taxon>
        <taxon>Cohnella</taxon>
    </lineage>
</organism>
<dbReference type="FunFam" id="3.20.20.10:FF:000002">
    <property type="entry name" value="Alanine racemase"/>
    <property type="match status" value="1"/>
</dbReference>